<evidence type="ECO:0000256" key="5">
    <source>
        <dbReference type="ARBA" id="ARBA00022777"/>
    </source>
</evidence>
<dbReference type="FunFam" id="3.30.565.10:FF:000006">
    <property type="entry name" value="Sensor histidine kinase WalK"/>
    <property type="match status" value="1"/>
</dbReference>
<name>A0A401U6A2_9BACT</name>
<evidence type="ECO:0000256" key="3">
    <source>
        <dbReference type="ARBA" id="ARBA00022553"/>
    </source>
</evidence>
<dbReference type="PRINTS" id="PR00344">
    <property type="entry name" value="BCTRLSENSOR"/>
</dbReference>
<dbReference type="InterPro" id="IPR001610">
    <property type="entry name" value="PAC"/>
</dbReference>
<dbReference type="SUPFAM" id="SSF55785">
    <property type="entry name" value="PYP-like sensor domain (PAS domain)"/>
    <property type="match status" value="3"/>
</dbReference>
<dbReference type="EMBL" id="BHXQ01000001">
    <property type="protein sequence ID" value="GCC50484.1"/>
    <property type="molecule type" value="Genomic_DNA"/>
</dbReference>
<dbReference type="PROSITE" id="PS50113">
    <property type="entry name" value="PAC"/>
    <property type="match status" value="2"/>
</dbReference>
<dbReference type="OrthoDB" id="9124519at2"/>
<feature type="domain" description="PAC" evidence="10">
    <location>
        <begin position="351"/>
        <end position="403"/>
    </location>
</feature>
<dbReference type="InterPro" id="IPR036890">
    <property type="entry name" value="HATPase_C_sf"/>
</dbReference>
<dbReference type="NCBIfam" id="TIGR00229">
    <property type="entry name" value="sensory_box"/>
    <property type="match status" value="3"/>
</dbReference>
<dbReference type="SMART" id="SM00086">
    <property type="entry name" value="PAC"/>
    <property type="match status" value="3"/>
</dbReference>
<dbReference type="InterPro" id="IPR000014">
    <property type="entry name" value="PAS"/>
</dbReference>
<dbReference type="InterPro" id="IPR004358">
    <property type="entry name" value="Sig_transdc_His_kin-like_C"/>
</dbReference>
<dbReference type="AlphaFoldDB" id="A0A401U6A2"/>
<feature type="domain" description="PAS" evidence="9">
    <location>
        <begin position="277"/>
        <end position="348"/>
    </location>
</feature>
<dbReference type="Pfam" id="PF00512">
    <property type="entry name" value="HisKA"/>
    <property type="match status" value="1"/>
</dbReference>
<feature type="domain" description="PAC" evidence="10">
    <location>
        <begin position="222"/>
        <end position="276"/>
    </location>
</feature>
<accession>A0A401U6A2</accession>
<feature type="domain" description="Histidine kinase" evidence="8">
    <location>
        <begin position="432"/>
        <end position="647"/>
    </location>
</feature>
<feature type="domain" description="PAS" evidence="9">
    <location>
        <begin position="151"/>
        <end position="197"/>
    </location>
</feature>
<evidence type="ECO:0000256" key="4">
    <source>
        <dbReference type="ARBA" id="ARBA00022679"/>
    </source>
</evidence>
<dbReference type="SMART" id="SM00091">
    <property type="entry name" value="PAS"/>
    <property type="match status" value="3"/>
</dbReference>
<comment type="caution">
    <text evidence="11">The sequence shown here is derived from an EMBL/GenBank/DDBJ whole genome shotgun (WGS) entry which is preliminary data.</text>
</comment>
<evidence type="ECO:0000256" key="6">
    <source>
        <dbReference type="ARBA" id="ARBA00023012"/>
    </source>
</evidence>
<evidence type="ECO:0000256" key="1">
    <source>
        <dbReference type="ARBA" id="ARBA00000085"/>
    </source>
</evidence>
<dbReference type="SUPFAM" id="SSF55874">
    <property type="entry name" value="ATPase domain of HSP90 chaperone/DNA topoisomerase II/histidine kinase"/>
    <property type="match status" value="1"/>
</dbReference>
<evidence type="ECO:0000259" key="10">
    <source>
        <dbReference type="PROSITE" id="PS50113"/>
    </source>
</evidence>
<dbReference type="Gene3D" id="3.30.565.10">
    <property type="entry name" value="Histidine kinase-like ATPase, C-terminal domain"/>
    <property type="match status" value="1"/>
</dbReference>
<organism evidence="11 12">
    <name type="scientific">Chryseotalea sanaruensis</name>
    <dbReference type="NCBI Taxonomy" id="2482724"/>
    <lineage>
        <taxon>Bacteria</taxon>
        <taxon>Pseudomonadati</taxon>
        <taxon>Bacteroidota</taxon>
        <taxon>Cytophagia</taxon>
        <taxon>Cytophagales</taxon>
        <taxon>Chryseotaleaceae</taxon>
        <taxon>Chryseotalea</taxon>
    </lineage>
</organism>
<reference evidence="11 12" key="1">
    <citation type="submission" date="2018-11" db="EMBL/GenBank/DDBJ databases">
        <title>Chryseotalea sanarue gen. nov., sp., nov., a member of the family Cytophagaceae, isolated from a brackish lake in Hamamatsu Japan.</title>
        <authorList>
            <person name="Maejima Y."/>
            <person name="Iino T."/>
            <person name="Muraguchi Y."/>
            <person name="Fukuda K."/>
            <person name="Ohkuma M."/>
            <person name="Moriuchi R."/>
            <person name="Dohra H."/>
            <person name="Kimbara K."/>
            <person name="Shintani M."/>
        </authorList>
    </citation>
    <scope>NUCLEOTIDE SEQUENCE [LARGE SCALE GENOMIC DNA]</scope>
    <source>
        <strain evidence="11 12">Ys</strain>
    </source>
</reference>
<dbReference type="GO" id="GO:0006355">
    <property type="term" value="P:regulation of DNA-templated transcription"/>
    <property type="evidence" value="ECO:0007669"/>
    <property type="project" value="InterPro"/>
</dbReference>
<dbReference type="Pfam" id="PF08447">
    <property type="entry name" value="PAS_3"/>
    <property type="match status" value="1"/>
</dbReference>
<evidence type="ECO:0000256" key="2">
    <source>
        <dbReference type="ARBA" id="ARBA00012438"/>
    </source>
</evidence>
<dbReference type="Pfam" id="PF02518">
    <property type="entry name" value="HATPase_c"/>
    <property type="match status" value="1"/>
</dbReference>
<dbReference type="SUPFAM" id="SSF47384">
    <property type="entry name" value="Homodimeric domain of signal transducing histidine kinase"/>
    <property type="match status" value="1"/>
</dbReference>
<dbReference type="Pfam" id="PF00989">
    <property type="entry name" value="PAS"/>
    <property type="match status" value="1"/>
</dbReference>
<dbReference type="InterPro" id="IPR050736">
    <property type="entry name" value="Sensor_HK_Regulatory"/>
</dbReference>
<keyword evidence="12" id="KW-1185">Reference proteome</keyword>
<dbReference type="InterPro" id="IPR003594">
    <property type="entry name" value="HATPase_dom"/>
</dbReference>
<dbReference type="Proteomes" id="UP000288227">
    <property type="component" value="Unassembled WGS sequence"/>
</dbReference>
<dbReference type="RefSeq" id="WP_127121113.1">
    <property type="nucleotide sequence ID" value="NZ_BHXQ01000001.1"/>
</dbReference>
<dbReference type="CDD" id="cd00082">
    <property type="entry name" value="HisKA"/>
    <property type="match status" value="1"/>
</dbReference>
<dbReference type="Gene3D" id="3.30.450.20">
    <property type="entry name" value="PAS domain"/>
    <property type="match status" value="3"/>
</dbReference>
<dbReference type="PROSITE" id="PS50109">
    <property type="entry name" value="HIS_KIN"/>
    <property type="match status" value="1"/>
</dbReference>
<keyword evidence="6" id="KW-0902">Two-component regulatory system</keyword>
<dbReference type="SMART" id="SM00388">
    <property type="entry name" value="HisKA"/>
    <property type="match status" value="1"/>
</dbReference>
<evidence type="ECO:0000256" key="7">
    <source>
        <dbReference type="SAM" id="Coils"/>
    </source>
</evidence>
<dbReference type="Gene3D" id="1.10.287.130">
    <property type="match status" value="1"/>
</dbReference>
<dbReference type="GO" id="GO:0000155">
    <property type="term" value="F:phosphorelay sensor kinase activity"/>
    <property type="evidence" value="ECO:0007669"/>
    <property type="project" value="InterPro"/>
</dbReference>
<keyword evidence="4" id="KW-0808">Transferase</keyword>
<dbReference type="InterPro" id="IPR035965">
    <property type="entry name" value="PAS-like_dom_sf"/>
</dbReference>
<dbReference type="InterPro" id="IPR013767">
    <property type="entry name" value="PAS_fold"/>
</dbReference>
<dbReference type="CDD" id="cd00130">
    <property type="entry name" value="PAS"/>
    <property type="match status" value="3"/>
</dbReference>
<comment type="catalytic activity">
    <reaction evidence="1">
        <text>ATP + protein L-histidine = ADP + protein N-phospho-L-histidine.</text>
        <dbReference type="EC" id="2.7.13.3"/>
    </reaction>
</comment>
<sequence>MKNTANNSEALIEDKDQKIKMLEHAIQAMSRKYDILSKATNDAIWDWDIQTDLIEWNHGLYTIYGHDENNILKQVWIDKLHPLDKQEVLDGINEAIRAHKLNWSAIYRYRCSNGSYKYTYDRAYIVYENETPTRMIGAMQDIDERMVALQEVEKLSLVASKTENLVIITDASENIEWVNEAFVKKTGYTLQEVIGKTPRFLQGLETDREALARINIAISRGESCTEEVLNYTKSGKKFWLKMNINPVFNEYNKIHKFVAVETDITVQKEYQIEIISIALELSNLIENANAVIIGVDENGLVNEWNKQATVVTGYTNHELIGKKITDFVVGSARQAIVEKYIQHVLNGNTIDLKEFEIINRKGKHDILLLSATPRKNTKGKIVGLIAVGQDITELTDYRHSLEKKVFERTQELNKLLEKEKELAALKSQFASTVSHEFRTPLATIQLAANYIQNYKTRLTDDEVGTKINVVLRQVEHMTNLLEDVLTISRAEGNKIQIAKTPIVISEFFETLKEEVARSNNETHTVNLTFDLLEPVIKTDPKLLRNIFINLLTNAIKFSPEKEFVYVSILQDDKGLNVTVKDGGIGIPPDDVKNVFEPFYRATNVMVIKGTGLGLSIVKKAVDLLDGKIHMTSKIGEGTEFSVTIPTV</sequence>
<dbReference type="InterPro" id="IPR005467">
    <property type="entry name" value="His_kinase_dom"/>
</dbReference>
<dbReference type="SMART" id="SM00387">
    <property type="entry name" value="HATPase_c"/>
    <property type="match status" value="1"/>
</dbReference>
<evidence type="ECO:0000313" key="11">
    <source>
        <dbReference type="EMBL" id="GCC50484.1"/>
    </source>
</evidence>
<feature type="coiled-coil region" evidence="7">
    <location>
        <begin position="5"/>
        <end position="32"/>
    </location>
</feature>
<dbReference type="Pfam" id="PF13426">
    <property type="entry name" value="PAS_9"/>
    <property type="match status" value="1"/>
</dbReference>
<dbReference type="InterPro" id="IPR003661">
    <property type="entry name" value="HisK_dim/P_dom"/>
</dbReference>
<dbReference type="InterPro" id="IPR000700">
    <property type="entry name" value="PAS-assoc_C"/>
</dbReference>
<keyword evidence="3" id="KW-0597">Phosphoprotein</keyword>
<dbReference type="PROSITE" id="PS50112">
    <property type="entry name" value="PAS"/>
    <property type="match status" value="3"/>
</dbReference>
<gene>
    <name evidence="11" type="ORF">SanaruYs_06990</name>
</gene>
<dbReference type="EC" id="2.7.13.3" evidence="2"/>
<evidence type="ECO:0000259" key="9">
    <source>
        <dbReference type="PROSITE" id="PS50112"/>
    </source>
</evidence>
<keyword evidence="7" id="KW-0175">Coiled coil</keyword>
<evidence type="ECO:0000259" key="8">
    <source>
        <dbReference type="PROSITE" id="PS50109"/>
    </source>
</evidence>
<evidence type="ECO:0000313" key="12">
    <source>
        <dbReference type="Proteomes" id="UP000288227"/>
    </source>
</evidence>
<dbReference type="CDD" id="cd00075">
    <property type="entry name" value="HATPase"/>
    <property type="match status" value="1"/>
</dbReference>
<proteinExistence type="predicted"/>
<dbReference type="PANTHER" id="PTHR43711">
    <property type="entry name" value="TWO-COMPONENT HISTIDINE KINASE"/>
    <property type="match status" value="1"/>
</dbReference>
<dbReference type="InterPro" id="IPR013655">
    <property type="entry name" value="PAS_fold_3"/>
</dbReference>
<feature type="domain" description="PAS" evidence="9">
    <location>
        <begin position="29"/>
        <end position="99"/>
    </location>
</feature>
<keyword evidence="5" id="KW-0418">Kinase</keyword>
<dbReference type="PANTHER" id="PTHR43711:SF26">
    <property type="entry name" value="SENSOR HISTIDINE KINASE RCSC"/>
    <property type="match status" value="1"/>
</dbReference>
<dbReference type="InterPro" id="IPR036097">
    <property type="entry name" value="HisK_dim/P_sf"/>
</dbReference>
<protein>
    <recommendedName>
        <fullName evidence="2">histidine kinase</fullName>
        <ecNumber evidence="2">2.7.13.3</ecNumber>
    </recommendedName>
</protein>